<feature type="domain" description="VOC" evidence="2">
    <location>
        <begin position="8"/>
        <end position="147"/>
    </location>
</feature>
<evidence type="ECO:0000259" key="2">
    <source>
        <dbReference type="PROSITE" id="PS51819"/>
    </source>
</evidence>
<accession>A0A4Q7YNJ2</accession>
<reference evidence="3 4" key="1">
    <citation type="submission" date="2019-02" db="EMBL/GenBank/DDBJ databases">
        <title>Genomic Encyclopedia of Type Strains, Phase IV (KMG-IV): sequencing the most valuable type-strain genomes for metagenomic binning, comparative biology and taxonomic classification.</title>
        <authorList>
            <person name="Goeker M."/>
        </authorList>
    </citation>
    <scope>NUCLEOTIDE SEQUENCE [LARGE SCALE GENOMIC DNA]</scope>
    <source>
        <strain evidence="3 4">DSM 105135</strain>
    </source>
</reference>
<keyword evidence="3" id="KW-0560">Oxidoreductase</keyword>
<dbReference type="InterPro" id="IPR004360">
    <property type="entry name" value="Glyas_Fos-R_dOase_dom"/>
</dbReference>
<dbReference type="EMBL" id="SHKX01000013">
    <property type="protein sequence ID" value="RZU38564.1"/>
    <property type="molecule type" value="Genomic_DNA"/>
</dbReference>
<dbReference type="InterPro" id="IPR051785">
    <property type="entry name" value="MMCE/EMCE_epimerase"/>
</dbReference>
<gene>
    <name evidence="3" type="ORF">EV700_2499</name>
</gene>
<proteinExistence type="predicted"/>
<dbReference type="GO" id="GO:0046491">
    <property type="term" value="P:L-methylmalonyl-CoA metabolic process"/>
    <property type="evidence" value="ECO:0007669"/>
    <property type="project" value="TreeGrafter"/>
</dbReference>
<evidence type="ECO:0000313" key="3">
    <source>
        <dbReference type="EMBL" id="RZU38564.1"/>
    </source>
</evidence>
<dbReference type="PANTHER" id="PTHR43048:SF3">
    <property type="entry name" value="METHYLMALONYL-COA EPIMERASE, MITOCHONDRIAL"/>
    <property type="match status" value="1"/>
</dbReference>
<comment type="caution">
    <text evidence="3">The sequence shown here is derived from an EMBL/GenBank/DDBJ whole genome shotgun (WGS) entry which is preliminary data.</text>
</comment>
<dbReference type="Gene3D" id="3.10.180.10">
    <property type="entry name" value="2,3-Dihydroxybiphenyl 1,2-Dioxygenase, domain 1"/>
    <property type="match status" value="2"/>
</dbReference>
<dbReference type="OrthoDB" id="191189at2"/>
<dbReference type="Pfam" id="PF00903">
    <property type="entry name" value="Glyoxalase"/>
    <property type="match status" value="2"/>
</dbReference>
<feature type="domain" description="VOC" evidence="2">
    <location>
        <begin position="154"/>
        <end position="293"/>
    </location>
</feature>
<name>A0A4Q7YNJ2_9GAMM</name>
<dbReference type="SUPFAM" id="SSF54593">
    <property type="entry name" value="Glyoxalase/Bleomycin resistance protein/Dihydroxybiphenyl dioxygenase"/>
    <property type="match status" value="2"/>
</dbReference>
<evidence type="ECO:0000313" key="4">
    <source>
        <dbReference type="Proteomes" id="UP000292423"/>
    </source>
</evidence>
<dbReference type="GO" id="GO:0016829">
    <property type="term" value="F:lyase activity"/>
    <property type="evidence" value="ECO:0007669"/>
    <property type="project" value="UniProtKB-KW"/>
</dbReference>
<dbReference type="AlphaFoldDB" id="A0A4Q7YNJ2"/>
<dbReference type="GO" id="GO:0046872">
    <property type="term" value="F:metal ion binding"/>
    <property type="evidence" value="ECO:0007669"/>
    <property type="project" value="UniProtKB-KW"/>
</dbReference>
<keyword evidence="1" id="KW-0479">Metal-binding</keyword>
<dbReference type="PROSITE" id="PS51819">
    <property type="entry name" value="VOC"/>
    <property type="match status" value="2"/>
</dbReference>
<sequence length="326" mass="35192">MPSSLGAYVSQIAFSVRNLEHAVRFYRDTFRLRDSGGTTAFRGPGAAYVQGVEGIASRTHWLQDDRSTLQLEFLQFEYPPLVPIPDSRRVCDIGMSRIAFTVPDLDACLARAAALGARAVGSIMTVAGGRRAVITDPDGVWIEITEDRRSGQSRVAGVALSVRSLSRALETYTTGMGLTAGDHADDGLDAQLGLAGAERAAVRIDGGPVWIELSEYRSPAPQPWREGHQLTDIGLSHVAVTAPSAEQAEGLFQRLYDGGWVRPNQPKPLRLGKLVSLMYGRDAEGFTLEMMHVAPVAHGILGFRPPRAADRWLLATLNAGAALLYG</sequence>
<keyword evidence="3" id="KW-0456">Lyase</keyword>
<dbReference type="Proteomes" id="UP000292423">
    <property type="component" value="Unassembled WGS sequence"/>
</dbReference>
<dbReference type="InterPro" id="IPR029068">
    <property type="entry name" value="Glyas_Bleomycin-R_OHBP_Dase"/>
</dbReference>
<protein>
    <submittedName>
        <fullName evidence="3">Catechol 2,3-dioxygenase-like lactoylglutathione lyase family enzyme</fullName>
    </submittedName>
</protein>
<evidence type="ECO:0000256" key="1">
    <source>
        <dbReference type="ARBA" id="ARBA00022723"/>
    </source>
</evidence>
<dbReference type="CDD" id="cd06587">
    <property type="entry name" value="VOC"/>
    <property type="match status" value="1"/>
</dbReference>
<dbReference type="GO" id="GO:0051213">
    <property type="term" value="F:dioxygenase activity"/>
    <property type="evidence" value="ECO:0007669"/>
    <property type="project" value="UniProtKB-KW"/>
</dbReference>
<keyword evidence="3" id="KW-0223">Dioxygenase</keyword>
<organism evidence="3 4">
    <name type="scientific">Fluviicoccus keumensis</name>
    <dbReference type="NCBI Taxonomy" id="1435465"/>
    <lineage>
        <taxon>Bacteria</taxon>
        <taxon>Pseudomonadati</taxon>
        <taxon>Pseudomonadota</taxon>
        <taxon>Gammaproteobacteria</taxon>
        <taxon>Moraxellales</taxon>
        <taxon>Moraxellaceae</taxon>
        <taxon>Fluviicoccus</taxon>
    </lineage>
</organism>
<dbReference type="GO" id="GO:0004493">
    <property type="term" value="F:methylmalonyl-CoA epimerase activity"/>
    <property type="evidence" value="ECO:0007669"/>
    <property type="project" value="TreeGrafter"/>
</dbReference>
<dbReference type="PANTHER" id="PTHR43048">
    <property type="entry name" value="METHYLMALONYL-COA EPIMERASE"/>
    <property type="match status" value="1"/>
</dbReference>
<dbReference type="InterPro" id="IPR037523">
    <property type="entry name" value="VOC_core"/>
</dbReference>
<keyword evidence="4" id="KW-1185">Reference proteome</keyword>
<dbReference type="RefSeq" id="WP_130414234.1">
    <property type="nucleotide sequence ID" value="NZ_SHKX01000013.1"/>
</dbReference>